<dbReference type="Proteomes" id="UP000245910">
    <property type="component" value="Chromosome I"/>
</dbReference>
<proteinExistence type="predicted"/>
<organism evidence="1 2">
    <name type="scientific">Fusarium venenatum</name>
    <dbReference type="NCBI Taxonomy" id="56646"/>
    <lineage>
        <taxon>Eukaryota</taxon>
        <taxon>Fungi</taxon>
        <taxon>Dikarya</taxon>
        <taxon>Ascomycota</taxon>
        <taxon>Pezizomycotina</taxon>
        <taxon>Sordariomycetes</taxon>
        <taxon>Hypocreomycetidae</taxon>
        <taxon>Hypocreales</taxon>
        <taxon>Nectriaceae</taxon>
        <taxon>Fusarium</taxon>
    </lineage>
</organism>
<dbReference type="STRING" id="56646.A0A2L2TDT8"/>
<accession>A0A2L2TDT8</accession>
<protein>
    <submittedName>
        <fullName evidence="1">Uncharacterized protein</fullName>
    </submittedName>
</protein>
<name>A0A2L2TDT8_9HYPO</name>
<reference evidence="2" key="1">
    <citation type="submission" date="2014-10" db="EMBL/GenBank/DDBJ databases">
        <authorList>
            <person name="King R."/>
        </authorList>
    </citation>
    <scope>NUCLEOTIDE SEQUENCE [LARGE SCALE GENOMIC DNA]</scope>
    <source>
        <strain evidence="2">A3/5</strain>
    </source>
</reference>
<dbReference type="PANTHER" id="PTHR38111:SF9">
    <property type="entry name" value="ZN(2)-C6 FUNGAL-TYPE DOMAIN-CONTAINING PROTEIN"/>
    <property type="match status" value="1"/>
</dbReference>
<evidence type="ECO:0000313" key="1">
    <source>
        <dbReference type="EMBL" id="CEI63591.1"/>
    </source>
</evidence>
<evidence type="ECO:0000313" key="2">
    <source>
        <dbReference type="Proteomes" id="UP000245910"/>
    </source>
</evidence>
<dbReference type="InterPro" id="IPR053178">
    <property type="entry name" value="Osmoadaptation_assoc"/>
</dbReference>
<sequence>MCIALLEVIQALMLRKATFLADEDWIKAPFQLYEQSQLQNLLNLAAALPGILERIDALRDESAQTASKEAKGIITQLVKMKMKFELWAKSFEAESPMAHYWNQTNNNGLEDQNDTLCFSSLSTANALTCLWSVQIICMSHIQDLLARFPELAAFAIIVPITALRETCIELSARILRSMGFVMQDSFLLYGQFSATFPLHTAYHALSRDSKGRAVFDKLRKSLMPRISFEIGSFGKRIPTNGKRNV</sequence>
<dbReference type="PANTHER" id="PTHR38111">
    <property type="entry name" value="ZN(2)-C6 FUNGAL-TYPE DOMAIN-CONTAINING PROTEIN-RELATED"/>
    <property type="match status" value="1"/>
</dbReference>
<keyword evidence="2" id="KW-1185">Reference proteome</keyword>
<dbReference type="EMBL" id="LN649229">
    <property type="protein sequence ID" value="CEI63591.1"/>
    <property type="molecule type" value="Genomic_DNA"/>
</dbReference>
<dbReference type="AlphaFoldDB" id="A0A2L2TDT8"/>